<proteinExistence type="predicted"/>
<protein>
    <submittedName>
        <fullName evidence="4">Phosphatase</fullName>
    </submittedName>
</protein>
<dbReference type="InterPro" id="IPR026444">
    <property type="entry name" value="Secre_tail"/>
</dbReference>
<feature type="chain" id="PRO_5015934842" evidence="2">
    <location>
        <begin position="19"/>
        <end position="603"/>
    </location>
</feature>
<comment type="caution">
    <text evidence="4">The sequence shown here is derived from an EMBL/GenBank/DDBJ whole genome shotgun (WGS) entry which is preliminary data.</text>
</comment>
<evidence type="ECO:0000259" key="3">
    <source>
        <dbReference type="Pfam" id="PF18962"/>
    </source>
</evidence>
<feature type="domain" description="Secretion system C-terminal sorting" evidence="3">
    <location>
        <begin position="542"/>
        <end position="600"/>
    </location>
</feature>
<keyword evidence="5" id="KW-1185">Reference proteome</keyword>
<dbReference type="Pfam" id="PF18962">
    <property type="entry name" value="Por_Secre_tail"/>
    <property type="match status" value="1"/>
</dbReference>
<reference evidence="4 5" key="1">
    <citation type="submission" date="2018-06" db="EMBL/GenBank/DDBJ databases">
        <title>The draft genome sequence of Crocinitomix sp. SM1701.</title>
        <authorList>
            <person name="Zhang X."/>
        </authorList>
    </citation>
    <scope>NUCLEOTIDE SEQUENCE [LARGE SCALE GENOMIC DNA]</scope>
    <source>
        <strain evidence="4 5">SM1701</strain>
    </source>
</reference>
<evidence type="ECO:0000256" key="1">
    <source>
        <dbReference type="ARBA" id="ARBA00022729"/>
    </source>
</evidence>
<evidence type="ECO:0000313" key="4">
    <source>
        <dbReference type="EMBL" id="PZE16316.1"/>
    </source>
</evidence>
<accession>A0A2W1NE24</accession>
<dbReference type="NCBIfam" id="TIGR04183">
    <property type="entry name" value="Por_Secre_tail"/>
    <property type="match status" value="1"/>
</dbReference>
<feature type="signal peptide" evidence="2">
    <location>
        <begin position="1"/>
        <end position="18"/>
    </location>
</feature>
<dbReference type="PANTHER" id="PTHR35399:SF2">
    <property type="entry name" value="DUF839 DOMAIN-CONTAINING PROTEIN"/>
    <property type="match status" value="1"/>
</dbReference>
<gene>
    <name evidence="4" type="ORF">DNU06_13465</name>
</gene>
<name>A0A2W1NE24_9FLAO</name>
<dbReference type="OrthoDB" id="9801383at2"/>
<evidence type="ECO:0000256" key="2">
    <source>
        <dbReference type="SAM" id="SignalP"/>
    </source>
</evidence>
<dbReference type="Pfam" id="PF05787">
    <property type="entry name" value="PhoX"/>
    <property type="match status" value="1"/>
</dbReference>
<dbReference type="InterPro" id="IPR008557">
    <property type="entry name" value="PhoX"/>
</dbReference>
<dbReference type="PANTHER" id="PTHR35399">
    <property type="entry name" value="SLR8030 PROTEIN"/>
    <property type="match status" value="1"/>
</dbReference>
<sequence length="603" mass="65935">MKKTLLFAGLFATLGASAQLGFNPHIDFVNETDTVYVPSSLIKKQVLFIGGTHMVQTTDTYGNPAGAFPAKQWHDFIGFTPDNTSNDLGWLSVNHEMVLADDNIGDGGGMTVFKIKRDPVTDSLMVVSQTLADGRTGEYFNVDFANTVGETGMNCGGIQSSADGRIWTAEEWFRYGTSDIYANGAGVRDTADFTITGSGIAVADGQTVAKYENFNYMVEIDPKTASAVRKQYNWGRQPFEGGAILPDNKTVILGADNTPGMLTKFVADVAGDFTVGKTYFYKEDAPTKWIELDNSDFNKLLHFQDEAIALGATMFNRLEWISYNPKDGNVYITETGRDNPAGSWNDEYADGGIFAKHHIARANMQYATGPDDSDYRDYYGRVLKLDMTNSDISVHIEGGPDFASNVDPTDYPSTHLSNPDGLGFITIGEKTYMLICEDLNGTSNGRMPMGTSNKTCELFMLDMDINSPSLNDLIRIAEVPTGAEITGVRGLPDGKTILFNCQHPSSSNPFPYNNSCTIALTGFDKGFLSAPKVDYDANELKMYPNPAINVVHLNKTTDVGVYDMNGNLIQVLRNTNKINVSSLSSGTYIIQTAEKETKTLIVE</sequence>
<evidence type="ECO:0000313" key="5">
    <source>
        <dbReference type="Proteomes" id="UP000249248"/>
    </source>
</evidence>
<dbReference type="RefSeq" id="WP_111064014.1">
    <property type="nucleotide sequence ID" value="NZ_JBHUCU010000006.1"/>
</dbReference>
<dbReference type="EMBL" id="QKSB01000009">
    <property type="protein sequence ID" value="PZE16316.1"/>
    <property type="molecule type" value="Genomic_DNA"/>
</dbReference>
<keyword evidence="1 2" id="KW-0732">Signal</keyword>
<dbReference type="Proteomes" id="UP000249248">
    <property type="component" value="Unassembled WGS sequence"/>
</dbReference>
<dbReference type="AlphaFoldDB" id="A0A2W1NE24"/>
<organism evidence="4 5">
    <name type="scientific">Putridiphycobacter roseus</name>
    <dbReference type="NCBI Taxonomy" id="2219161"/>
    <lineage>
        <taxon>Bacteria</taxon>
        <taxon>Pseudomonadati</taxon>
        <taxon>Bacteroidota</taxon>
        <taxon>Flavobacteriia</taxon>
        <taxon>Flavobacteriales</taxon>
        <taxon>Crocinitomicaceae</taxon>
        <taxon>Putridiphycobacter</taxon>
    </lineage>
</organism>